<feature type="chain" id="PRO_5034575852" evidence="1">
    <location>
        <begin position="27"/>
        <end position="497"/>
    </location>
</feature>
<gene>
    <name evidence="2" type="ORF">GQ602_004683</name>
</gene>
<protein>
    <submittedName>
        <fullName evidence="2">Heat-labile enterotoxin, A chain</fullName>
    </submittedName>
</protein>
<keyword evidence="1" id="KW-0732">Signal</keyword>
<feature type="signal peptide" evidence="1">
    <location>
        <begin position="1"/>
        <end position="26"/>
    </location>
</feature>
<evidence type="ECO:0000313" key="3">
    <source>
        <dbReference type="Proteomes" id="UP000562929"/>
    </source>
</evidence>
<keyword evidence="3" id="KW-1185">Reference proteome</keyword>
<evidence type="ECO:0000313" key="2">
    <source>
        <dbReference type="EMBL" id="KAF4585378.1"/>
    </source>
</evidence>
<evidence type="ECO:0000256" key="1">
    <source>
        <dbReference type="SAM" id="SignalP"/>
    </source>
</evidence>
<organism evidence="2 3">
    <name type="scientific">Ophiocordyceps camponoti-floridani</name>
    <dbReference type="NCBI Taxonomy" id="2030778"/>
    <lineage>
        <taxon>Eukaryota</taxon>
        <taxon>Fungi</taxon>
        <taxon>Dikarya</taxon>
        <taxon>Ascomycota</taxon>
        <taxon>Pezizomycotina</taxon>
        <taxon>Sordariomycetes</taxon>
        <taxon>Hypocreomycetidae</taxon>
        <taxon>Hypocreales</taxon>
        <taxon>Ophiocordycipitaceae</taxon>
        <taxon>Ophiocordyceps</taxon>
    </lineage>
</organism>
<name>A0A8H4VCK0_9HYPO</name>
<dbReference type="EMBL" id="JAACLJ010000005">
    <property type="protein sequence ID" value="KAF4585378.1"/>
    <property type="molecule type" value="Genomic_DNA"/>
</dbReference>
<dbReference type="Proteomes" id="UP000562929">
    <property type="component" value="Unassembled WGS sequence"/>
</dbReference>
<dbReference type="AlphaFoldDB" id="A0A8H4VCK0"/>
<dbReference type="OrthoDB" id="4928224at2759"/>
<comment type="caution">
    <text evidence="2">The sequence shown here is derived from an EMBL/GenBank/DDBJ whole genome shotgun (WGS) entry which is preliminary data.</text>
</comment>
<reference evidence="2 3" key="1">
    <citation type="journal article" date="2020" name="G3 (Bethesda)">
        <title>Genetic Underpinnings of Host Manipulation by Ophiocordyceps as Revealed by Comparative Transcriptomics.</title>
        <authorList>
            <person name="Will I."/>
            <person name="Das B."/>
            <person name="Trinh T."/>
            <person name="Brachmann A."/>
            <person name="Ohm R.A."/>
            <person name="de Bekker C."/>
        </authorList>
    </citation>
    <scope>NUCLEOTIDE SEQUENCE [LARGE SCALE GENOMIC DNA]</scope>
    <source>
        <strain evidence="2 3">EC05</strain>
    </source>
</reference>
<accession>A0A8H4VCK0</accession>
<sequence>MARSSWTALALVLASQLVLLTRTILAGPPDHARPVFNHTMEAPSFVYCLVPGQFGVTPEMFRARGGIQLLSGSILTPISTNPGRTIGGLYRHRLGWRLYRIAASPNMIPRGGVTSHGYSHSAVGGIVWTQVQAVAYFEEGTQHIEGLTWVANPDYNGQWEGDQNCRGSSFSAAAAHIVDLFNTPSLHIFNDRAASFRCEPEPIPPVDIWEWSPSVRETLCDRIDGLEVYIRIGDKSFEGTLDTLWVGFDGSNVVQKVAISPSAGFEGWTTILLGPFFEDHAPELERLGGLRLYGTAAWTSYVFGADEFKLSGLKLRANCFNSPIRVHYTDYSSINAGLKVGGLFGLTNKTLMYPLWNESLNPKNWTASPPCSHITQLTVTLEIEDKEWAGTYNSLYALIGNEKALIHHKATRKEVYTIDINLRRAFDQKIVKVDDLKELAILNDGTHDQVLPKSVNVRAICAGRRRTNMNVESEIKKWIPCGKNWTLSLAPREWNEF</sequence>
<proteinExistence type="predicted"/>
<dbReference type="Gene3D" id="3.90.210.10">
    <property type="entry name" value="Heat-Labile Enterotoxin, subunit A"/>
    <property type="match status" value="1"/>
</dbReference>